<feature type="transmembrane region" description="Helical" evidence="2">
    <location>
        <begin position="82"/>
        <end position="102"/>
    </location>
</feature>
<proteinExistence type="predicted"/>
<keyword evidence="2" id="KW-1133">Transmembrane helix</keyword>
<name>A0A7S4I087_9STRA</name>
<dbReference type="AlphaFoldDB" id="A0A7S4I087"/>
<keyword evidence="2" id="KW-0812">Transmembrane</keyword>
<keyword evidence="2" id="KW-0472">Membrane</keyword>
<protein>
    <submittedName>
        <fullName evidence="3">Uncharacterized protein</fullName>
    </submittedName>
</protein>
<gene>
    <name evidence="3" type="ORF">OAUR00152_LOCUS5933</name>
</gene>
<dbReference type="EMBL" id="HBKQ01008820">
    <property type="protein sequence ID" value="CAE2214633.1"/>
    <property type="molecule type" value="Transcribed_RNA"/>
</dbReference>
<feature type="region of interest" description="Disordered" evidence="1">
    <location>
        <begin position="31"/>
        <end position="59"/>
    </location>
</feature>
<evidence type="ECO:0000256" key="1">
    <source>
        <dbReference type="SAM" id="MobiDB-lite"/>
    </source>
</evidence>
<organism evidence="3">
    <name type="scientific">Odontella aurita</name>
    <dbReference type="NCBI Taxonomy" id="265563"/>
    <lineage>
        <taxon>Eukaryota</taxon>
        <taxon>Sar</taxon>
        <taxon>Stramenopiles</taxon>
        <taxon>Ochrophyta</taxon>
        <taxon>Bacillariophyta</taxon>
        <taxon>Mediophyceae</taxon>
        <taxon>Biddulphiophycidae</taxon>
        <taxon>Eupodiscales</taxon>
        <taxon>Odontellaceae</taxon>
        <taxon>Odontella</taxon>
    </lineage>
</organism>
<sequence length="110" mass="12207">MRSDKNDGVDFRARISPATSWADVWIFSASTRGRSPAGSREGSASRHGEQRQHKRASHSLSAEPLSYFVDYWHMALSFLRSGLALFTLACDTVVAVVLALAARLRQRQSL</sequence>
<evidence type="ECO:0000313" key="3">
    <source>
        <dbReference type="EMBL" id="CAE2214633.1"/>
    </source>
</evidence>
<evidence type="ECO:0000256" key="2">
    <source>
        <dbReference type="SAM" id="Phobius"/>
    </source>
</evidence>
<accession>A0A7S4I087</accession>
<reference evidence="3" key="1">
    <citation type="submission" date="2021-01" db="EMBL/GenBank/DDBJ databases">
        <authorList>
            <person name="Corre E."/>
            <person name="Pelletier E."/>
            <person name="Niang G."/>
            <person name="Scheremetjew M."/>
            <person name="Finn R."/>
            <person name="Kale V."/>
            <person name="Holt S."/>
            <person name="Cochrane G."/>
            <person name="Meng A."/>
            <person name="Brown T."/>
            <person name="Cohen L."/>
        </authorList>
    </citation>
    <scope>NUCLEOTIDE SEQUENCE</scope>
    <source>
        <strain evidence="3">Isolate 1302-5</strain>
    </source>
</reference>